<keyword evidence="2" id="KW-0677">Repeat</keyword>
<dbReference type="GO" id="GO:0034587">
    <property type="term" value="P:piRNA processing"/>
    <property type="evidence" value="ECO:0007669"/>
    <property type="project" value="TreeGrafter"/>
</dbReference>
<sequence>MSVYSSEHDPDTPSSSHRLAAPLPLRDLIQGREFQMADGDYCEDDYNLCEEEFRPEQIKKYINFDALDLDVDENDKVICFADLRKKMTPVTADGRIMKRMKRQGLGEIIPNAGVVYYHYTAYANLEEEPFDNSYLRGNQKPQRLVLDKGAAILGVEIAVKTMKKGEESQFLVEPEYAFGKLGCPPRVPPEATILFQIEIVDFVELSDTTETAMIEHEETPEEKYKRLYKAAKDNHALGNDFFRKFNYKMAAARYRKARDILLDAICKGEEDEKVKNHLLLRVFSNLAICYSKIGKPNQVCMSCRDAFYYNEEEAKKNPKLYYYWGLALLDFGEFCGARNKLKAALRLHPNSEDVKAALKKLDEKQRHYEEKSRMMCRTMFSFNGAAENKTSVTVDEEKSDLKEEIVSMLKEKFNEARKNGIAEMVHSPEVQDSIKDMCAELATRDLQFFSRGNKLIISKRS</sequence>
<comment type="catalytic activity">
    <reaction evidence="4">
        <text>[protein]-peptidylproline (omega=180) = [protein]-peptidylproline (omega=0)</text>
        <dbReference type="Rhea" id="RHEA:16237"/>
        <dbReference type="Rhea" id="RHEA-COMP:10747"/>
        <dbReference type="Rhea" id="RHEA-COMP:10748"/>
        <dbReference type="ChEBI" id="CHEBI:83833"/>
        <dbReference type="ChEBI" id="CHEBI:83834"/>
        <dbReference type="EC" id="5.2.1.8"/>
    </reaction>
</comment>
<protein>
    <recommendedName>
        <fullName evidence="4">peptidylprolyl isomerase</fullName>
        <ecNumber evidence="4">5.2.1.8</ecNumber>
    </recommendedName>
</protein>
<proteinExistence type="inferred from homology"/>
<keyword evidence="4" id="KW-0697">Rotamase</keyword>
<dbReference type="InParanoid" id="A0A482WSB5"/>
<dbReference type="GO" id="GO:0003755">
    <property type="term" value="F:peptidyl-prolyl cis-trans isomerase activity"/>
    <property type="evidence" value="ECO:0007669"/>
    <property type="project" value="UniProtKB-KW"/>
</dbReference>
<dbReference type="Gene3D" id="1.25.40.10">
    <property type="entry name" value="Tetratricopeptide repeat domain"/>
    <property type="match status" value="1"/>
</dbReference>
<dbReference type="InterPro" id="IPR019734">
    <property type="entry name" value="TPR_rpt"/>
</dbReference>
<dbReference type="PANTHER" id="PTHR46674:SF1">
    <property type="entry name" value="INACTIVE PEPTIDYL-PROLYL CIS-TRANS ISOMERASE FKBP6"/>
    <property type="match status" value="1"/>
</dbReference>
<feature type="region of interest" description="Disordered" evidence="6">
    <location>
        <begin position="1"/>
        <end position="20"/>
    </location>
</feature>
<dbReference type="SMR" id="A0A482WSB5"/>
<dbReference type="SUPFAM" id="SSF54534">
    <property type="entry name" value="FKBP-like"/>
    <property type="match status" value="1"/>
</dbReference>
<feature type="repeat" description="TPR" evidence="5">
    <location>
        <begin position="318"/>
        <end position="351"/>
    </location>
</feature>
<evidence type="ECO:0000256" key="1">
    <source>
        <dbReference type="ARBA" id="ARBA00009648"/>
    </source>
</evidence>
<dbReference type="PROSITE" id="PS50005">
    <property type="entry name" value="TPR"/>
    <property type="match status" value="1"/>
</dbReference>
<evidence type="ECO:0000256" key="5">
    <source>
        <dbReference type="PROSITE-ProRule" id="PRU00339"/>
    </source>
</evidence>
<evidence type="ECO:0000259" key="7">
    <source>
        <dbReference type="PROSITE" id="PS50059"/>
    </source>
</evidence>
<dbReference type="AlphaFoldDB" id="A0A482WSB5"/>
<dbReference type="Pfam" id="PF00254">
    <property type="entry name" value="FKBP_C"/>
    <property type="match status" value="1"/>
</dbReference>
<dbReference type="OrthoDB" id="8116123at2759"/>
<dbReference type="Gene3D" id="3.10.50.40">
    <property type="match status" value="1"/>
</dbReference>
<dbReference type="InterPro" id="IPR001179">
    <property type="entry name" value="PPIase_FKBP_dom"/>
</dbReference>
<accession>A0A482WSB5</accession>
<keyword evidence="4" id="KW-0413">Isomerase</keyword>
<dbReference type="EC" id="5.2.1.8" evidence="4"/>
<dbReference type="InterPro" id="IPR046357">
    <property type="entry name" value="PPIase_dom_sf"/>
</dbReference>
<dbReference type="SUPFAM" id="SSF48452">
    <property type="entry name" value="TPR-like"/>
    <property type="match status" value="1"/>
</dbReference>
<keyword evidence="9" id="KW-1185">Reference proteome</keyword>
<dbReference type="InterPro" id="IPR011990">
    <property type="entry name" value="TPR-like_helical_dom_sf"/>
</dbReference>
<dbReference type="PROSITE" id="PS50059">
    <property type="entry name" value="FKBP_PPIASE"/>
    <property type="match status" value="1"/>
</dbReference>
<evidence type="ECO:0000313" key="9">
    <source>
        <dbReference type="Proteomes" id="UP000291343"/>
    </source>
</evidence>
<dbReference type="PANTHER" id="PTHR46674">
    <property type="entry name" value="INACTIVE PEPTIDYL-PROLYL CIS-TRANS ISOMERASE FKBP6"/>
    <property type="match status" value="1"/>
</dbReference>
<feature type="compositionally biased region" description="Basic and acidic residues" evidence="6">
    <location>
        <begin position="1"/>
        <end position="11"/>
    </location>
</feature>
<comment type="similarity">
    <text evidence="1">Belongs to the FKBP6 family.</text>
</comment>
<dbReference type="EMBL" id="QKKF02026398">
    <property type="protein sequence ID" value="RZF36467.1"/>
    <property type="molecule type" value="Genomic_DNA"/>
</dbReference>
<dbReference type="STRING" id="195883.A0A482WSB5"/>
<comment type="caution">
    <text evidence="8">The sequence shown here is derived from an EMBL/GenBank/DDBJ whole genome shotgun (WGS) entry which is preliminary data.</text>
</comment>
<dbReference type="Proteomes" id="UP000291343">
    <property type="component" value="Unassembled WGS sequence"/>
</dbReference>
<evidence type="ECO:0000256" key="6">
    <source>
        <dbReference type="SAM" id="MobiDB-lite"/>
    </source>
</evidence>
<reference evidence="8 9" key="1">
    <citation type="journal article" date="2017" name="Gigascience">
        <title>Genome sequence of the small brown planthopper, Laodelphax striatellus.</title>
        <authorList>
            <person name="Zhu J."/>
            <person name="Jiang F."/>
            <person name="Wang X."/>
            <person name="Yang P."/>
            <person name="Bao Y."/>
            <person name="Zhao W."/>
            <person name="Wang W."/>
            <person name="Lu H."/>
            <person name="Wang Q."/>
            <person name="Cui N."/>
            <person name="Li J."/>
            <person name="Chen X."/>
            <person name="Luo L."/>
            <person name="Yu J."/>
            <person name="Kang L."/>
            <person name="Cui F."/>
        </authorList>
    </citation>
    <scope>NUCLEOTIDE SEQUENCE [LARGE SCALE GENOMIC DNA]</scope>
    <source>
        <strain evidence="8">Lst14</strain>
    </source>
</reference>
<dbReference type="GO" id="GO:0005737">
    <property type="term" value="C:cytoplasm"/>
    <property type="evidence" value="ECO:0007669"/>
    <property type="project" value="TreeGrafter"/>
</dbReference>
<dbReference type="FunCoup" id="A0A482WSB5">
    <property type="interactions" value="89"/>
</dbReference>
<name>A0A482WSB5_LAOST</name>
<gene>
    <name evidence="8" type="ORF">LSTR_LSTR009563</name>
</gene>
<evidence type="ECO:0000256" key="2">
    <source>
        <dbReference type="ARBA" id="ARBA00022737"/>
    </source>
</evidence>
<evidence type="ECO:0000256" key="4">
    <source>
        <dbReference type="PROSITE-ProRule" id="PRU00277"/>
    </source>
</evidence>
<dbReference type="InterPro" id="IPR042282">
    <property type="entry name" value="FKBP6/shu"/>
</dbReference>
<evidence type="ECO:0000313" key="8">
    <source>
        <dbReference type="EMBL" id="RZF36467.1"/>
    </source>
</evidence>
<feature type="domain" description="PPIase FKBP-type" evidence="7">
    <location>
        <begin position="112"/>
        <end position="203"/>
    </location>
</feature>
<dbReference type="GO" id="GO:0051879">
    <property type="term" value="F:Hsp90 protein binding"/>
    <property type="evidence" value="ECO:0007669"/>
    <property type="project" value="TreeGrafter"/>
</dbReference>
<keyword evidence="3 5" id="KW-0802">TPR repeat</keyword>
<organism evidence="8 9">
    <name type="scientific">Laodelphax striatellus</name>
    <name type="common">Small brown planthopper</name>
    <name type="synonym">Delphax striatella</name>
    <dbReference type="NCBI Taxonomy" id="195883"/>
    <lineage>
        <taxon>Eukaryota</taxon>
        <taxon>Metazoa</taxon>
        <taxon>Ecdysozoa</taxon>
        <taxon>Arthropoda</taxon>
        <taxon>Hexapoda</taxon>
        <taxon>Insecta</taxon>
        <taxon>Pterygota</taxon>
        <taxon>Neoptera</taxon>
        <taxon>Paraneoptera</taxon>
        <taxon>Hemiptera</taxon>
        <taxon>Auchenorrhyncha</taxon>
        <taxon>Fulgoroidea</taxon>
        <taxon>Delphacidae</taxon>
        <taxon>Criomorphinae</taxon>
        <taxon>Laodelphax</taxon>
    </lineage>
</organism>
<evidence type="ECO:0000256" key="3">
    <source>
        <dbReference type="ARBA" id="ARBA00022803"/>
    </source>
</evidence>
<dbReference type="GO" id="GO:0007283">
    <property type="term" value="P:spermatogenesis"/>
    <property type="evidence" value="ECO:0007669"/>
    <property type="project" value="TreeGrafter"/>
</dbReference>